<keyword evidence="1" id="KW-0560">Oxidoreductase</keyword>
<comment type="caution">
    <text evidence="1">The sequence shown here is derived from an EMBL/GenBank/DDBJ whole genome shotgun (WGS) entry which is preliminary data.</text>
</comment>
<evidence type="ECO:0000313" key="2">
    <source>
        <dbReference type="Proteomes" id="UP000093748"/>
    </source>
</evidence>
<dbReference type="Pfam" id="PF05721">
    <property type="entry name" value="PhyH"/>
    <property type="match status" value="1"/>
</dbReference>
<dbReference type="SUPFAM" id="SSF51197">
    <property type="entry name" value="Clavaminate synthase-like"/>
    <property type="match status" value="1"/>
</dbReference>
<dbReference type="GeneID" id="66685272"/>
<organism evidence="1 2">
    <name type="scientific">Rhizobium loti</name>
    <name type="common">Mesorhizobium loti</name>
    <dbReference type="NCBI Taxonomy" id="381"/>
    <lineage>
        <taxon>Bacteria</taxon>
        <taxon>Pseudomonadati</taxon>
        <taxon>Pseudomonadota</taxon>
        <taxon>Alphaproteobacteria</taxon>
        <taxon>Hyphomicrobiales</taxon>
        <taxon>Phyllobacteriaceae</taxon>
        <taxon>Mesorhizobium</taxon>
    </lineage>
</organism>
<protein>
    <submittedName>
        <fullName evidence="1">Phytanoyl-CoA dioxygenase</fullName>
    </submittedName>
</protein>
<dbReference type="RefSeq" id="WP_032929356.1">
    <property type="nucleotide sequence ID" value="NZ_LZTH01000012.1"/>
</dbReference>
<keyword evidence="1" id="KW-0223">Dioxygenase</keyword>
<dbReference type="PANTHER" id="PTHR20883:SF49">
    <property type="entry name" value="PHYTANOYL-COA DIOXYGENASE"/>
    <property type="match status" value="1"/>
</dbReference>
<proteinExistence type="predicted"/>
<dbReference type="AlphaFoldDB" id="A0A1A5JIB8"/>
<name>A0A1A5JIB8_RHILI</name>
<accession>A0A1A5JIB8</accession>
<dbReference type="GO" id="GO:0016706">
    <property type="term" value="F:2-oxoglutarate-dependent dioxygenase activity"/>
    <property type="evidence" value="ECO:0007669"/>
    <property type="project" value="UniProtKB-ARBA"/>
</dbReference>
<dbReference type="InterPro" id="IPR008775">
    <property type="entry name" value="Phytyl_CoA_dOase-like"/>
</dbReference>
<sequence length="273" mass="30844">MASQTAARAIDTGLIEAETIVDYQRDGAVCIRGAFKGWVDTIAAGIERNMQNRSATASDIANGRGSFFDDYCNWERIPEFVELVRKSPAAELAAAVMQSRTAQFFHDHVLVKEPGTQKPTPWHQDIPYYFVDGRQTVSFWIPIDPVKEATLRLIAGSHKWDKMILPVRWLDDSNFYAGEGDYLPVPDPDKDPSMKVLEWEMEPGDAILFDFRTAHGARGNLTAARRRALSLRWVGDDAHYVERPGRTSPPYHGHGMQPGQRLREDWFPVVFPA</sequence>
<evidence type="ECO:0000313" key="1">
    <source>
        <dbReference type="EMBL" id="OBP77230.1"/>
    </source>
</evidence>
<reference evidence="2" key="1">
    <citation type="submission" date="2016-06" db="EMBL/GenBank/DDBJ databases">
        <title>NZP2037 Pacbio-Illumina hybrid assembly.</title>
        <authorList>
            <person name="Ramsay J.P."/>
        </authorList>
    </citation>
    <scope>NUCLEOTIDE SEQUENCE [LARGE SCALE GENOMIC DNA]</scope>
    <source>
        <strain evidence="2">R7ANS::ICEMlSym2042</strain>
    </source>
</reference>
<dbReference type="EMBL" id="LZTJ01000012">
    <property type="protein sequence ID" value="OBP77230.1"/>
    <property type="molecule type" value="Genomic_DNA"/>
</dbReference>
<dbReference type="OrthoDB" id="2560571at2"/>
<gene>
    <name evidence="1" type="ORF">BAE39_14505</name>
</gene>
<dbReference type="Gene3D" id="2.60.120.620">
    <property type="entry name" value="q2cbj1_9rhob like domain"/>
    <property type="match status" value="1"/>
</dbReference>
<dbReference type="GO" id="GO:0005506">
    <property type="term" value="F:iron ion binding"/>
    <property type="evidence" value="ECO:0007669"/>
    <property type="project" value="UniProtKB-ARBA"/>
</dbReference>
<dbReference type="Proteomes" id="UP000093748">
    <property type="component" value="Unassembled WGS sequence"/>
</dbReference>
<dbReference type="PANTHER" id="PTHR20883">
    <property type="entry name" value="PHYTANOYL-COA DIOXYGENASE DOMAIN CONTAINING 1"/>
    <property type="match status" value="1"/>
</dbReference>